<keyword evidence="2" id="KW-1185">Reference proteome</keyword>
<reference evidence="1" key="1">
    <citation type="submission" date="2020-11" db="EMBL/GenBank/DDBJ databases">
        <authorList>
            <consortium name="DOE Joint Genome Institute"/>
            <person name="Ahrendt S."/>
            <person name="Riley R."/>
            <person name="Andreopoulos W."/>
            <person name="Labutti K."/>
            <person name="Pangilinan J."/>
            <person name="Ruiz-Duenas F.J."/>
            <person name="Barrasa J.M."/>
            <person name="Sanchez-Garcia M."/>
            <person name="Camarero S."/>
            <person name="Miyauchi S."/>
            <person name="Serrano A."/>
            <person name="Linde D."/>
            <person name="Babiker R."/>
            <person name="Drula E."/>
            <person name="Ayuso-Fernandez I."/>
            <person name="Pacheco R."/>
            <person name="Padilla G."/>
            <person name="Ferreira P."/>
            <person name="Barriuso J."/>
            <person name="Kellner H."/>
            <person name="Castanera R."/>
            <person name="Alfaro M."/>
            <person name="Ramirez L."/>
            <person name="Pisabarro A.G."/>
            <person name="Kuo A."/>
            <person name="Tritt A."/>
            <person name="Lipzen A."/>
            <person name="He G."/>
            <person name="Yan M."/>
            <person name="Ng V."/>
            <person name="Cullen D."/>
            <person name="Martin F."/>
            <person name="Rosso M.-N."/>
            <person name="Henrissat B."/>
            <person name="Hibbett D."/>
            <person name="Martinez A.T."/>
            <person name="Grigoriev I.V."/>
        </authorList>
    </citation>
    <scope>NUCLEOTIDE SEQUENCE</scope>
    <source>
        <strain evidence="1">MF-IS2</strain>
    </source>
</reference>
<dbReference type="Proteomes" id="UP000807342">
    <property type="component" value="Unassembled WGS sequence"/>
</dbReference>
<organism evidence="1 2">
    <name type="scientific">Macrolepiota fuliginosa MF-IS2</name>
    <dbReference type="NCBI Taxonomy" id="1400762"/>
    <lineage>
        <taxon>Eukaryota</taxon>
        <taxon>Fungi</taxon>
        <taxon>Dikarya</taxon>
        <taxon>Basidiomycota</taxon>
        <taxon>Agaricomycotina</taxon>
        <taxon>Agaricomycetes</taxon>
        <taxon>Agaricomycetidae</taxon>
        <taxon>Agaricales</taxon>
        <taxon>Agaricineae</taxon>
        <taxon>Agaricaceae</taxon>
        <taxon>Macrolepiota</taxon>
    </lineage>
</organism>
<dbReference type="AlphaFoldDB" id="A0A9P6C0X3"/>
<comment type="caution">
    <text evidence="1">The sequence shown here is derived from an EMBL/GenBank/DDBJ whole genome shotgun (WGS) entry which is preliminary data.</text>
</comment>
<sequence length="64" mass="7308">MQISSLAGLYIRFIFVGGKSNVSTTMLQALEKHEARDKGLDEKWPKFFALRLALLYLRGLFCTL</sequence>
<evidence type="ECO:0000313" key="1">
    <source>
        <dbReference type="EMBL" id="KAF9447831.1"/>
    </source>
</evidence>
<protein>
    <submittedName>
        <fullName evidence="1">Uncharacterized protein</fullName>
    </submittedName>
</protein>
<dbReference type="EMBL" id="MU151184">
    <property type="protein sequence ID" value="KAF9447831.1"/>
    <property type="molecule type" value="Genomic_DNA"/>
</dbReference>
<proteinExistence type="predicted"/>
<evidence type="ECO:0000313" key="2">
    <source>
        <dbReference type="Proteomes" id="UP000807342"/>
    </source>
</evidence>
<gene>
    <name evidence="1" type="ORF">P691DRAFT_801775</name>
</gene>
<name>A0A9P6C0X3_9AGAR</name>
<accession>A0A9P6C0X3</accession>